<proteinExistence type="predicted"/>
<evidence type="ECO:0000313" key="5">
    <source>
        <dbReference type="Proteomes" id="UP000584642"/>
    </source>
</evidence>
<name>A0ABX2T641_9PROT</name>
<dbReference type="Gene3D" id="3.30.9.10">
    <property type="entry name" value="D-Amino Acid Oxidase, subunit A, domain 2"/>
    <property type="match status" value="1"/>
</dbReference>
<evidence type="ECO:0000256" key="1">
    <source>
        <dbReference type="ARBA" id="ARBA00022630"/>
    </source>
</evidence>
<evidence type="ECO:0000256" key="2">
    <source>
        <dbReference type="ARBA" id="ARBA00022827"/>
    </source>
</evidence>
<dbReference type="SUPFAM" id="SSF51905">
    <property type="entry name" value="FAD/NAD(P)-binding domain"/>
    <property type="match status" value="1"/>
</dbReference>
<dbReference type="InterPro" id="IPR036188">
    <property type="entry name" value="FAD/NAD-bd_sf"/>
</dbReference>
<feature type="domain" description="FAD-binding" evidence="3">
    <location>
        <begin position="7"/>
        <end position="350"/>
    </location>
</feature>
<evidence type="ECO:0000259" key="3">
    <source>
        <dbReference type="Pfam" id="PF01494"/>
    </source>
</evidence>
<accession>A0ABX2T641</accession>
<dbReference type="Gene3D" id="3.50.50.60">
    <property type="entry name" value="FAD/NAD(P)-binding domain"/>
    <property type="match status" value="1"/>
</dbReference>
<dbReference type="InterPro" id="IPR050641">
    <property type="entry name" value="RIFMO-like"/>
</dbReference>
<keyword evidence="5" id="KW-1185">Reference proteome</keyword>
<dbReference type="PANTHER" id="PTHR43004:SF3">
    <property type="entry name" value="P-HYDROXYBENZOATE HYDROXYLASE"/>
    <property type="match status" value="1"/>
</dbReference>
<keyword evidence="2" id="KW-0274">FAD</keyword>
<organism evidence="4 5">
    <name type="scientific">Azospirillum oleiclasticum</name>
    <dbReference type="NCBI Taxonomy" id="2735135"/>
    <lineage>
        <taxon>Bacteria</taxon>
        <taxon>Pseudomonadati</taxon>
        <taxon>Pseudomonadota</taxon>
        <taxon>Alphaproteobacteria</taxon>
        <taxon>Rhodospirillales</taxon>
        <taxon>Azospirillaceae</taxon>
        <taxon>Azospirillum</taxon>
    </lineage>
</organism>
<sequence>MGTTVERTQVGIVGAGPAGLFLAHMLHRQGIASVIVESRTREEIEGTIRAGVLEQWTVDLMNAMGLGDRMMREGHFHSGITLRFDRRSHHIDMAGLTGGKRVTVYAQHEVIKDLVAARLADGGDIRFGVSGTSLHGLDGDRPSIRYRRTPDGPEEELRCDFIAGCDGFHGPSRQAIPAALRTEYQKIYPFGWLGILCNAPPSHHELIYASHERGFSLLSTRSPEVQRLYIQCDPTDDIANWSDDRIWAELHTRLETVEGWSLKEGPIFQKGIIAMRSFVCDTMRHGRLFLAGDAAHIVPPTGAKGLNLAVADVLVLARALDAFYREGRSDGLDGYSATALRRIWKAERFSWYMTTMLHRTEEETPFERRIRQAELDYVTSSRAAATALAENYVGLAFD</sequence>
<keyword evidence="1" id="KW-0285">Flavoprotein</keyword>
<dbReference type="InterPro" id="IPR002938">
    <property type="entry name" value="FAD-bd"/>
</dbReference>
<dbReference type="Proteomes" id="UP000584642">
    <property type="component" value="Unassembled WGS sequence"/>
</dbReference>
<reference evidence="4 5" key="1">
    <citation type="submission" date="2020-05" db="EMBL/GenBank/DDBJ databases">
        <title>Azospirillum oleiclasticum sp. nov, a nitrogen-fixing and heavy crude oil-emulsifying bacterium isolated from the crude oil of Yumen Oilfield.</title>
        <authorList>
            <person name="Wu D."/>
            <person name="Cai M."/>
            <person name="Zhang X."/>
        </authorList>
    </citation>
    <scope>NUCLEOTIDE SEQUENCE [LARGE SCALE GENOMIC DNA]</scope>
    <source>
        <strain evidence="4 5">ROY-1-1-2</strain>
    </source>
</reference>
<dbReference type="Pfam" id="PF01494">
    <property type="entry name" value="FAD_binding_3"/>
    <property type="match status" value="1"/>
</dbReference>
<dbReference type="NCBIfam" id="NF006091">
    <property type="entry name" value="PRK08243.1"/>
    <property type="match status" value="1"/>
</dbReference>
<dbReference type="PANTHER" id="PTHR43004">
    <property type="entry name" value="TRK SYSTEM POTASSIUM UPTAKE PROTEIN"/>
    <property type="match status" value="1"/>
</dbReference>
<protein>
    <submittedName>
        <fullName evidence="4">4-hydroxybenzoate 3-monooxygenase</fullName>
    </submittedName>
</protein>
<evidence type="ECO:0000313" key="4">
    <source>
        <dbReference type="EMBL" id="NYZ19787.1"/>
    </source>
</evidence>
<dbReference type="RefSeq" id="WP_180281551.1">
    <property type="nucleotide sequence ID" value="NZ_JABFDB010000004.1"/>
</dbReference>
<dbReference type="EMBL" id="JABFDB010000004">
    <property type="protein sequence ID" value="NYZ19787.1"/>
    <property type="molecule type" value="Genomic_DNA"/>
</dbReference>
<gene>
    <name evidence="4" type="ORF">HND93_08690</name>
</gene>
<dbReference type="PRINTS" id="PR00420">
    <property type="entry name" value="RNGMNOXGNASE"/>
</dbReference>
<comment type="caution">
    <text evidence="4">The sequence shown here is derived from an EMBL/GenBank/DDBJ whole genome shotgun (WGS) entry which is preliminary data.</text>
</comment>
<dbReference type="SUPFAM" id="SSF54373">
    <property type="entry name" value="FAD-linked reductases, C-terminal domain"/>
    <property type="match status" value="1"/>
</dbReference>